<protein>
    <submittedName>
        <fullName evidence="6">IclR family transcriptional regulator</fullName>
    </submittedName>
</protein>
<dbReference type="InterPro" id="IPR050707">
    <property type="entry name" value="HTH_MetabolicPath_Reg"/>
</dbReference>
<dbReference type="InterPro" id="IPR029016">
    <property type="entry name" value="GAF-like_dom_sf"/>
</dbReference>
<evidence type="ECO:0000256" key="3">
    <source>
        <dbReference type="ARBA" id="ARBA00023163"/>
    </source>
</evidence>
<comment type="caution">
    <text evidence="6">The sequence shown here is derived from an EMBL/GenBank/DDBJ whole genome shotgun (WGS) entry which is preliminary data.</text>
</comment>
<dbReference type="SUPFAM" id="SSF55781">
    <property type="entry name" value="GAF domain-like"/>
    <property type="match status" value="1"/>
</dbReference>
<name>A0A494XRU8_9BURK</name>
<evidence type="ECO:0000313" key="7">
    <source>
        <dbReference type="Proteomes" id="UP000270342"/>
    </source>
</evidence>
<dbReference type="GO" id="GO:0045892">
    <property type="term" value="P:negative regulation of DNA-templated transcription"/>
    <property type="evidence" value="ECO:0007669"/>
    <property type="project" value="TreeGrafter"/>
</dbReference>
<keyword evidence="3" id="KW-0804">Transcription</keyword>
<dbReference type="PROSITE" id="PS51077">
    <property type="entry name" value="HTH_ICLR"/>
    <property type="match status" value="1"/>
</dbReference>
<evidence type="ECO:0000313" key="6">
    <source>
        <dbReference type="EMBL" id="RKP53325.1"/>
    </source>
</evidence>
<dbReference type="FunFam" id="1.10.10.10:FF:000056">
    <property type="entry name" value="IclR family transcriptional regulator"/>
    <property type="match status" value="1"/>
</dbReference>
<dbReference type="RefSeq" id="WP_121087953.1">
    <property type="nucleotide sequence ID" value="NZ_RBZU01000007.1"/>
</dbReference>
<dbReference type="InterPro" id="IPR005471">
    <property type="entry name" value="Tscrpt_reg_IclR_N"/>
</dbReference>
<dbReference type="InterPro" id="IPR014757">
    <property type="entry name" value="Tscrpt_reg_IclR_C"/>
</dbReference>
<organism evidence="6 7">
    <name type="scientific">Pararobbsia silviterrae</name>
    <dbReference type="NCBI Taxonomy" id="1792498"/>
    <lineage>
        <taxon>Bacteria</taxon>
        <taxon>Pseudomonadati</taxon>
        <taxon>Pseudomonadota</taxon>
        <taxon>Betaproteobacteria</taxon>
        <taxon>Burkholderiales</taxon>
        <taxon>Burkholderiaceae</taxon>
        <taxon>Pararobbsia</taxon>
    </lineage>
</organism>
<proteinExistence type="predicted"/>
<reference evidence="6 7" key="1">
    <citation type="submission" date="2018-10" db="EMBL/GenBank/DDBJ databases">
        <title>Robbsia sp. DHC34, isolated from soil.</title>
        <authorList>
            <person name="Gao Z.-H."/>
            <person name="Qiu L.-H."/>
        </authorList>
    </citation>
    <scope>NUCLEOTIDE SEQUENCE [LARGE SCALE GENOMIC DNA]</scope>
    <source>
        <strain evidence="6 7">DHC34</strain>
    </source>
</reference>
<dbReference type="EMBL" id="RBZU01000007">
    <property type="protein sequence ID" value="RKP53325.1"/>
    <property type="molecule type" value="Genomic_DNA"/>
</dbReference>
<dbReference type="GO" id="GO:0003700">
    <property type="term" value="F:DNA-binding transcription factor activity"/>
    <property type="evidence" value="ECO:0007669"/>
    <property type="project" value="TreeGrafter"/>
</dbReference>
<dbReference type="Gene3D" id="3.30.450.40">
    <property type="match status" value="1"/>
</dbReference>
<dbReference type="AlphaFoldDB" id="A0A494XRU8"/>
<sequence length="272" mass="29132">MAGPTTRTLNVLEHLATHFEGLPLIAIADELGMPRSAAHRLLTELCDAGYVRQVRAHGDYVLTTKLASLGLSYLSNTGVQDIAQPILDRLALESGEFVRLGVVDVDHIAWLARAQGARSGLRYDPEMGMVARLSCTSAGLAWMLTLPDEKAIELVSKQGFGSREEYGPNAPQTVRELLACIEASRKRGYSMTVDMFMPGMAAMAAPIRRRGQEATGTVSIAGPSSRLTEERMIELAPRLLDAAGELAVAGGASLLQRRSQLAPGHPVLSSGD</sequence>
<dbReference type="GO" id="GO:0003677">
    <property type="term" value="F:DNA binding"/>
    <property type="evidence" value="ECO:0007669"/>
    <property type="project" value="UniProtKB-KW"/>
</dbReference>
<dbReference type="PROSITE" id="PS51078">
    <property type="entry name" value="ICLR_ED"/>
    <property type="match status" value="1"/>
</dbReference>
<keyword evidence="7" id="KW-1185">Reference proteome</keyword>
<evidence type="ECO:0000259" key="4">
    <source>
        <dbReference type="PROSITE" id="PS51077"/>
    </source>
</evidence>
<dbReference type="PANTHER" id="PTHR30136:SF35">
    <property type="entry name" value="HTH-TYPE TRANSCRIPTIONAL REGULATOR RV1719"/>
    <property type="match status" value="1"/>
</dbReference>
<dbReference type="OrthoDB" id="9807558at2"/>
<keyword evidence="1" id="KW-0805">Transcription regulation</keyword>
<dbReference type="Proteomes" id="UP000270342">
    <property type="component" value="Unassembled WGS sequence"/>
</dbReference>
<dbReference type="InterPro" id="IPR036390">
    <property type="entry name" value="WH_DNA-bd_sf"/>
</dbReference>
<dbReference type="Pfam" id="PF01614">
    <property type="entry name" value="IclR_C"/>
    <property type="match status" value="1"/>
</dbReference>
<keyword evidence="2" id="KW-0238">DNA-binding</keyword>
<feature type="domain" description="IclR-ED" evidence="5">
    <location>
        <begin position="65"/>
        <end position="252"/>
    </location>
</feature>
<dbReference type="SMART" id="SM00346">
    <property type="entry name" value="HTH_ICLR"/>
    <property type="match status" value="1"/>
</dbReference>
<accession>A0A494XRU8</accession>
<dbReference type="InterPro" id="IPR036388">
    <property type="entry name" value="WH-like_DNA-bd_sf"/>
</dbReference>
<gene>
    <name evidence="6" type="ORF">D7S86_16500</name>
</gene>
<feature type="domain" description="HTH iclR-type" evidence="4">
    <location>
        <begin position="2"/>
        <end position="64"/>
    </location>
</feature>
<evidence type="ECO:0000256" key="1">
    <source>
        <dbReference type="ARBA" id="ARBA00023015"/>
    </source>
</evidence>
<dbReference type="SUPFAM" id="SSF46785">
    <property type="entry name" value="Winged helix' DNA-binding domain"/>
    <property type="match status" value="1"/>
</dbReference>
<evidence type="ECO:0000256" key="2">
    <source>
        <dbReference type="ARBA" id="ARBA00023125"/>
    </source>
</evidence>
<evidence type="ECO:0000259" key="5">
    <source>
        <dbReference type="PROSITE" id="PS51078"/>
    </source>
</evidence>
<dbReference type="Gene3D" id="1.10.10.10">
    <property type="entry name" value="Winged helix-like DNA-binding domain superfamily/Winged helix DNA-binding domain"/>
    <property type="match status" value="1"/>
</dbReference>
<dbReference type="PANTHER" id="PTHR30136">
    <property type="entry name" value="HELIX-TURN-HELIX TRANSCRIPTIONAL REGULATOR, ICLR FAMILY"/>
    <property type="match status" value="1"/>
</dbReference>
<dbReference type="Pfam" id="PF09339">
    <property type="entry name" value="HTH_IclR"/>
    <property type="match status" value="1"/>
</dbReference>